<dbReference type="Pfam" id="PF01423">
    <property type="entry name" value="LSM"/>
    <property type="match status" value="1"/>
</dbReference>
<dbReference type="GO" id="GO:0003729">
    <property type="term" value="F:mRNA binding"/>
    <property type="evidence" value="ECO:0007669"/>
    <property type="project" value="TreeGrafter"/>
</dbReference>
<evidence type="ECO:0000256" key="8">
    <source>
        <dbReference type="ARBA" id="ARBA00023274"/>
    </source>
</evidence>
<dbReference type="FunCoup" id="A0A0V0Q980">
    <property type="interactions" value="371"/>
</dbReference>
<dbReference type="GO" id="GO:0046540">
    <property type="term" value="C:U4/U6 x U5 tri-snRNP complex"/>
    <property type="evidence" value="ECO:0007669"/>
    <property type="project" value="UniProtKB-UniRule"/>
</dbReference>
<keyword evidence="5 9" id="KW-0694">RNA-binding</keyword>
<evidence type="ECO:0000313" key="11">
    <source>
        <dbReference type="EMBL" id="KRW98787.1"/>
    </source>
</evidence>
<dbReference type="InterPro" id="IPR047575">
    <property type="entry name" value="Sm"/>
</dbReference>
<evidence type="ECO:0000256" key="5">
    <source>
        <dbReference type="ARBA" id="ARBA00022884"/>
    </source>
</evidence>
<organism evidence="11 12">
    <name type="scientific">Pseudocohnilembus persalinus</name>
    <name type="common">Ciliate</name>
    <dbReference type="NCBI Taxonomy" id="266149"/>
    <lineage>
        <taxon>Eukaryota</taxon>
        <taxon>Sar</taxon>
        <taxon>Alveolata</taxon>
        <taxon>Ciliophora</taxon>
        <taxon>Intramacronucleata</taxon>
        <taxon>Oligohymenophorea</taxon>
        <taxon>Scuticociliatia</taxon>
        <taxon>Philasterida</taxon>
        <taxon>Pseudocohnilembidae</taxon>
        <taxon>Pseudocohnilembus</taxon>
    </lineage>
</organism>
<reference evidence="11 12" key="1">
    <citation type="journal article" date="2015" name="Sci. Rep.">
        <title>Genome of the facultative scuticociliatosis pathogen Pseudocohnilembus persalinus provides insight into its virulence through horizontal gene transfer.</title>
        <authorList>
            <person name="Xiong J."/>
            <person name="Wang G."/>
            <person name="Cheng J."/>
            <person name="Tian M."/>
            <person name="Pan X."/>
            <person name="Warren A."/>
            <person name="Jiang C."/>
            <person name="Yuan D."/>
            <person name="Miao W."/>
        </authorList>
    </citation>
    <scope>NUCLEOTIDE SEQUENCE [LARGE SCALE GENOMIC DNA]</scope>
    <source>
        <strain evidence="11">36N120E</strain>
    </source>
</reference>
<dbReference type="SUPFAM" id="SSF50182">
    <property type="entry name" value="Sm-like ribonucleoproteins"/>
    <property type="match status" value="1"/>
</dbReference>
<evidence type="ECO:0000313" key="12">
    <source>
        <dbReference type="Proteomes" id="UP000054937"/>
    </source>
</evidence>
<dbReference type="InterPro" id="IPR034103">
    <property type="entry name" value="Lsm8"/>
</dbReference>
<dbReference type="GO" id="GO:0005688">
    <property type="term" value="C:U6 snRNP"/>
    <property type="evidence" value="ECO:0007669"/>
    <property type="project" value="UniProtKB-UniRule"/>
</dbReference>
<dbReference type="CDD" id="cd01727">
    <property type="entry name" value="LSm8"/>
    <property type="match status" value="1"/>
</dbReference>
<keyword evidence="8 9" id="KW-0687">Ribonucleoprotein</keyword>
<protein>
    <recommendedName>
        <fullName evidence="9">U6 snRNA-associated Sm-like protein LSm8</fullName>
    </recommendedName>
</protein>
<proteinExistence type="inferred from homology"/>
<keyword evidence="3 9" id="KW-0507">mRNA processing</keyword>
<dbReference type="InParanoid" id="A0A0V0Q980"/>
<gene>
    <name evidence="9" type="primary">LSM8</name>
    <name evidence="11" type="ORF">PPERSA_10558</name>
</gene>
<dbReference type="GO" id="GO:0000398">
    <property type="term" value="P:mRNA splicing, via spliceosome"/>
    <property type="evidence" value="ECO:0007669"/>
    <property type="project" value="UniProtKB-UniRule"/>
</dbReference>
<dbReference type="InterPro" id="IPR001163">
    <property type="entry name" value="Sm_dom_euk/arc"/>
</dbReference>
<dbReference type="Gene3D" id="2.30.30.100">
    <property type="match status" value="1"/>
</dbReference>
<evidence type="ECO:0000256" key="7">
    <source>
        <dbReference type="ARBA" id="ARBA00023242"/>
    </source>
</evidence>
<dbReference type="OMA" id="AACDQTT"/>
<evidence type="ECO:0000256" key="9">
    <source>
        <dbReference type="RuleBase" id="RU365048"/>
    </source>
</evidence>
<dbReference type="AlphaFoldDB" id="A0A0V0Q980"/>
<dbReference type="PROSITE" id="PS52002">
    <property type="entry name" value="SM"/>
    <property type="match status" value="1"/>
</dbReference>
<evidence type="ECO:0000256" key="6">
    <source>
        <dbReference type="ARBA" id="ARBA00023187"/>
    </source>
</evidence>
<name>A0A0V0Q980_PSEPJ</name>
<dbReference type="SMART" id="SM00651">
    <property type="entry name" value="Sm"/>
    <property type="match status" value="1"/>
</dbReference>
<feature type="domain" description="Sm" evidence="10">
    <location>
        <begin position="9"/>
        <end position="85"/>
    </location>
</feature>
<evidence type="ECO:0000256" key="4">
    <source>
        <dbReference type="ARBA" id="ARBA00022728"/>
    </source>
</evidence>
<dbReference type="EMBL" id="LDAU01000229">
    <property type="protein sequence ID" value="KRW98787.1"/>
    <property type="molecule type" value="Genomic_DNA"/>
</dbReference>
<dbReference type="FunFam" id="2.30.30.100:FF:000027">
    <property type="entry name" value="U6 snRNA-associated Sm-like protein LSm8"/>
    <property type="match status" value="1"/>
</dbReference>
<dbReference type="GO" id="GO:0071011">
    <property type="term" value="C:precatalytic spliceosome"/>
    <property type="evidence" value="ECO:0007669"/>
    <property type="project" value="TreeGrafter"/>
</dbReference>
<dbReference type="InterPro" id="IPR010920">
    <property type="entry name" value="LSM_dom_sf"/>
</dbReference>
<dbReference type="Proteomes" id="UP000054937">
    <property type="component" value="Unassembled WGS sequence"/>
</dbReference>
<keyword evidence="7 9" id="KW-0539">Nucleus</keyword>
<comment type="function">
    <text evidence="9">Plays role in pre-mRNA splicing as component of the U4/U6-U5 tri-snRNP complex that is involved in spliceosome assembly, and as component of the precatalytic spliceosome (spliceosome B complex). The heptameric LSM2-8 complex binds specifically to the 3'-terminal U-tract of U6 snRNA.</text>
</comment>
<keyword evidence="12" id="KW-1185">Reference proteome</keyword>
<comment type="similarity">
    <text evidence="2 9">Belongs to the snRNP Sm proteins family.</text>
</comment>
<evidence type="ECO:0000259" key="10">
    <source>
        <dbReference type="PROSITE" id="PS52002"/>
    </source>
</evidence>
<comment type="subunit">
    <text evidence="9">LSm subunits form a heteromer with a doughnut shape.</text>
</comment>
<keyword evidence="6 9" id="KW-0508">mRNA splicing</keyword>
<dbReference type="OrthoDB" id="10263346at2759"/>
<accession>A0A0V0Q980</accession>
<sequence length="107" mass="11899">MEEQKIRQKIKNPLEDLIEKKVQVITSAGKVLVGILRGLDQSLNCILEGCIERVYSEDQGIQEVKLGLYVIRGEHVASLGEVDLQIEEKISFSDIKAAPINPVNAKN</sequence>
<dbReference type="InterPro" id="IPR044642">
    <property type="entry name" value="PTHR15588"/>
</dbReference>
<evidence type="ECO:0000256" key="2">
    <source>
        <dbReference type="ARBA" id="ARBA00006850"/>
    </source>
</evidence>
<comment type="subcellular location">
    <subcellularLocation>
        <location evidence="1 9">Nucleus</location>
    </subcellularLocation>
</comment>
<evidence type="ECO:0000256" key="1">
    <source>
        <dbReference type="ARBA" id="ARBA00004123"/>
    </source>
</evidence>
<evidence type="ECO:0000256" key="3">
    <source>
        <dbReference type="ARBA" id="ARBA00022664"/>
    </source>
</evidence>
<dbReference type="PANTHER" id="PTHR15588:SF9">
    <property type="entry name" value="U6 SNRNA-ASSOCIATED SM-LIKE PROTEIN LSM8"/>
    <property type="match status" value="1"/>
</dbReference>
<comment type="caution">
    <text evidence="11">The sequence shown here is derived from an EMBL/GenBank/DDBJ whole genome shotgun (WGS) entry which is preliminary data.</text>
</comment>
<keyword evidence="4 9" id="KW-0747">Spliceosome</keyword>
<dbReference type="PANTHER" id="PTHR15588">
    <property type="entry name" value="LSM1"/>
    <property type="match status" value="1"/>
</dbReference>